<keyword evidence="4" id="KW-1185">Reference proteome</keyword>
<reference evidence="3 4" key="1">
    <citation type="submission" date="2023-01" db="EMBL/GenBank/DDBJ databases">
        <title>Minimal conservation of predation-associated metabolite biosynthetic gene clusters underscores biosynthetic potential of Myxococcota including descriptions for ten novel species: Archangium lansinium sp. nov., Myxococcus landrumus sp. nov., Nannocystis bai.</title>
        <authorList>
            <person name="Ahearne A."/>
            <person name="Stevens C."/>
            <person name="Dowd S."/>
        </authorList>
    </citation>
    <scope>NUCLEOTIDE SEQUENCE [LARGE SCALE GENOMIC DNA]</scope>
    <source>
        <strain evidence="3 4">WIWO2</strain>
    </source>
</reference>
<feature type="region of interest" description="Disordered" evidence="1">
    <location>
        <begin position="43"/>
        <end position="94"/>
    </location>
</feature>
<feature type="compositionally biased region" description="Gly residues" evidence="1">
    <location>
        <begin position="81"/>
        <end position="94"/>
    </location>
</feature>
<evidence type="ECO:0000313" key="4">
    <source>
        <dbReference type="Proteomes" id="UP001217485"/>
    </source>
</evidence>
<evidence type="ECO:0000256" key="1">
    <source>
        <dbReference type="SAM" id="MobiDB-lite"/>
    </source>
</evidence>
<feature type="compositionally biased region" description="Gly residues" evidence="1">
    <location>
        <begin position="43"/>
        <end position="74"/>
    </location>
</feature>
<comment type="caution">
    <text evidence="3">The sequence shown here is derived from an EMBL/GenBank/DDBJ whole genome shotgun (WGS) entry which is preliminary data.</text>
</comment>
<dbReference type="PROSITE" id="PS51257">
    <property type="entry name" value="PROKAR_LIPOPROTEIN"/>
    <property type="match status" value="1"/>
</dbReference>
<name>A0ABT5BW38_9BACT</name>
<gene>
    <name evidence="3" type="ORF">POL72_08155</name>
</gene>
<evidence type="ECO:0008006" key="5">
    <source>
        <dbReference type="Google" id="ProtNLM"/>
    </source>
</evidence>
<evidence type="ECO:0000313" key="3">
    <source>
        <dbReference type="EMBL" id="MDC0677714.1"/>
    </source>
</evidence>
<sequence>MAGWKQVNACLAMGLVGLAAAAAGGCTALAGLDESYHLVDGSGGGGASGGSSTGGEAGGASGGSSTGGEAGGASGDSSTGGEAGGGDVGAAGGAGGSVECATCSLPPYDTDDPADLCEASAEIYEGLMDCLCAACGLVEELPCYGACGAGEARSAECNDCLVSVAAEVEGECEPEVAACEFDTGE</sequence>
<accession>A0ABT5BW38</accession>
<protein>
    <recommendedName>
        <fullName evidence="5">PE-PGRS family protein</fullName>
    </recommendedName>
</protein>
<dbReference type="RefSeq" id="WP_272094468.1">
    <property type="nucleotide sequence ID" value="NZ_JAQNDK010000001.1"/>
</dbReference>
<dbReference type="Proteomes" id="UP001217485">
    <property type="component" value="Unassembled WGS sequence"/>
</dbReference>
<keyword evidence="2" id="KW-0732">Signal</keyword>
<evidence type="ECO:0000256" key="2">
    <source>
        <dbReference type="SAM" id="SignalP"/>
    </source>
</evidence>
<feature type="signal peptide" evidence="2">
    <location>
        <begin position="1"/>
        <end position="21"/>
    </location>
</feature>
<feature type="chain" id="PRO_5045093064" description="PE-PGRS family protein" evidence="2">
    <location>
        <begin position="22"/>
        <end position="185"/>
    </location>
</feature>
<dbReference type="EMBL" id="JAQNDK010000001">
    <property type="protein sequence ID" value="MDC0677714.1"/>
    <property type="molecule type" value="Genomic_DNA"/>
</dbReference>
<proteinExistence type="predicted"/>
<organism evidence="3 4">
    <name type="scientific">Sorangium atrum</name>
    <dbReference type="NCBI Taxonomy" id="2995308"/>
    <lineage>
        <taxon>Bacteria</taxon>
        <taxon>Pseudomonadati</taxon>
        <taxon>Myxococcota</taxon>
        <taxon>Polyangia</taxon>
        <taxon>Polyangiales</taxon>
        <taxon>Polyangiaceae</taxon>
        <taxon>Sorangium</taxon>
    </lineage>
</organism>